<protein>
    <submittedName>
        <fullName evidence="9">Predicted branched-chain amino acid permease (Azaleucine resistance)</fullName>
    </submittedName>
</protein>
<keyword evidence="3" id="KW-0813">Transport</keyword>
<keyword evidence="6 8" id="KW-1133">Transmembrane helix</keyword>
<feature type="transmembrane region" description="Helical" evidence="8">
    <location>
        <begin position="167"/>
        <end position="185"/>
    </location>
</feature>
<feature type="transmembrane region" description="Helical" evidence="8">
    <location>
        <begin position="190"/>
        <end position="207"/>
    </location>
</feature>
<dbReference type="AlphaFoldDB" id="A0A1X7PFA4"/>
<dbReference type="Proteomes" id="UP000193083">
    <property type="component" value="Unassembled WGS sequence"/>
</dbReference>
<dbReference type="PANTHER" id="PTHR34979">
    <property type="entry name" value="INNER MEMBRANE PROTEIN YGAZ"/>
    <property type="match status" value="1"/>
</dbReference>
<evidence type="ECO:0000256" key="3">
    <source>
        <dbReference type="ARBA" id="ARBA00022448"/>
    </source>
</evidence>
<evidence type="ECO:0000256" key="5">
    <source>
        <dbReference type="ARBA" id="ARBA00022692"/>
    </source>
</evidence>
<keyword evidence="5 8" id="KW-0812">Transmembrane</keyword>
<feature type="transmembrane region" description="Helical" evidence="8">
    <location>
        <begin position="134"/>
        <end position="161"/>
    </location>
</feature>
<evidence type="ECO:0000256" key="2">
    <source>
        <dbReference type="ARBA" id="ARBA00010735"/>
    </source>
</evidence>
<dbReference type="InterPro" id="IPR011606">
    <property type="entry name" value="Brnchd-chn_aa_trnsp_permease"/>
</dbReference>
<dbReference type="PANTHER" id="PTHR34979:SF1">
    <property type="entry name" value="INNER MEMBRANE PROTEIN YGAZ"/>
    <property type="match status" value="1"/>
</dbReference>
<keyword evidence="4" id="KW-1003">Cell membrane</keyword>
<dbReference type="Pfam" id="PF03591">
    <property type="entry name" value="AzlC"/>
    <property type="match status" value="1"/>
</dbReference>
<dbReference type="GO" id="GO:1903785">
    <property type="term" value="P:L-valine transmembrane transport"/>
    <property type="evidence" value="ECO:0007669"/>
    <property type="project" value="TreeGrafter"/>
</dbReference>
<keyword evidence="7 8" id="KW-0472">Membrane</keyword>
<dbReference type="GO" id="GO:0005886">
    <property type="term" value="C:plasma membrane"/>
    <property type="evidence" value="ECO:0007669"/>
    <property type="project" value="UniProtKB-SubCell"/>
</dbReference>
<feature type="transmembrane region" description="Helical" evidence="8">
    <location>
        <begin position="20"/>
        <end position="38"/>
    </location>
</feature>
<proteinExistence type="inferred from homology"/>
<keyword evidence="10" id="KW-1185">Reference proteome</keyword>
<evidence type="ECO:0000256" key="4">
    <source>
        <dbReference type="ARBA" id="ARBA00022475"/>
    </source>
</evidence>
<feature type="transmembrane region" description="Helical" evidence="8">
    <location>
        <begin position="45"/>
        <end position="68"/>
    </location>
</feature>
<evidence type="ECO:0000256" key="7">
    <source>
        <dbReference type="ARBA" id="ARBA00023136"/>
    </source>
</evidence>
<comment type="similarity">
    <text evidence="2">Belongs to the AzlC family.</text>
</comment>
<organism evidence="9 10">
    <name type="scientific">Mesorhizobium australicum</name>
    <dbReference type="NCBI Taxonomy" id="536018"/>
    <lineage>
        <taxon>Bacteria</taxon>
        <taxon>Pseudomonadati</taxon>
        <taxon>Pseudomonadota</taxon>
        <taxon>Alphaproteobacteria</taxon>
        <taxon>Hyphomicrobiales</taxon>
        <taxon>Phyllobacteriaceae</taxon>
        <taxon>Mesorhizobium</taxon>
    </lineage>
</organism>
<feature type="transmembrane region" description="Helical" evidence="8">
    <location>
        <begin position="74"/>
        <end position="94"/>
    </location>
</feature>
<reference evidence="9 10" key="1">
    <citation type="submission" date="2017-04" db="EMBL/GenBank/DDBJ databases">
        <authorList>
            <person name="Afonso C.L."/>
            <person name="Miller P.J."/>
            <person name="Scott M.A."/>
            <person name="Spackman E."/>
            <person name="Goraichik I."/>
            <person name="Dimitrov K.M."/>
            <person name="Suarez D.L."/>
            <person name="Swayne D.E."/>
        </authorList>
    </citation>
    <scope>NUCLEOTIDE SEQUENCE [LARGE SCALE GENOMIC DNA]</scope>
    <source>
        <strain evidence="9 10">B5P</strain>
    </source>
</reference>
<evidence type="ECO:0000313" key="10">
    <source>
        <dbReference type="Proteomes" id="UP000193083"/>
    </source>
</evidence>
<evidence type="ECO:0000313" key="9">
    <source>
        <dbReference type="EMBL" id="SMH50123.1"/>
    </source>
</evidence>
<evidence type="ECO:0000256" key="8">
    <source>
        <dbReference type="SAM" id="Phobius"/>
    </source>
</evidence>
<name>A0A1X7PFA4_9HYPH</name>
<gene>
    <name evidence="9" type="ORF">SAMN02982922_4081</name>
</gene>
<comment type="subcellular location">
    <subcellularLocation>
        <location evidence="1">Cell membrane</location>
        <topology evidence="1">Multi-pass membrane protein</topology>
    </subcellularLocation>
</comment>
<evidence type="ECO:0000256" key="1">
    <source>
        <dbReference type="ARBA" id="ARBA00004651"/>
    </source>
</evidence>
<accession>A0A1X7PFA4</accession>
<evidence type="ECO:0000256" key="6">
    <source>
        <dbReference type="ARBA" id="ARBA00022989"/>
    </source>
</evidence>
<sequence>METPIPPNTSSQFWSGMRAAIPATFAAGPFGILYGALAAKLGLSFFEIVLMSATIFGGASQMVGIELFGQRLPGWMVVLSIFAVNFRHVLYSAAVGRRITHWRPWQQAIGFFFLVDPVYAESERKIEARQEIGFAWYMGMGLVVYVTWVLLSAAGAGFGALIRDTHAIGLDYLLPIYFLGLVMGFRNRPLWLPVVIASGVVAMIAYRYVGSPWHVSIGAAAGVLLAAALAKPHPPADPEPDEAGAAP</sequence>
<dbReference type="EMBL" id="FXBL01000004">
    <property type="protein sequence ID" value="SMH50123.1"/>
    <property type="molecule type" value="Genomic_DNA"/>
</dbReference>